<gene>
    <name evidence="2" type="ORF">HXX08_23930</name>
    <name evidence="3" type="ORF">OZ401_004472</name>
</gene>
<reference evidence="3" key="2">
    <citation type="journal article" date="2024" name="Nature">
        <title>Anoxygenic phototroph of the Chloroflexota uses a type I reaction centre.</title>
        <authorList>
            <person name="Tsuji J.M."/>
            <person name="Shaw N.A."/>
            <person name="Nagashima S."/>
            <person name="Venkiteswaran J.J."/>
            <person name="Schiff S.L."/>
            <person name="Watanabe T."/>
            <person name="Fukui M."/>
            <person name="Hanada S."/>
            <person name="Tank M."/>
            <person name="Neufeld J.D."/>
        </authorList>
    </citation>
    <scope>NUCLEOTIDE SEQUENCE</scope>
    <source>
        <strain evidence="3">L227-S17</strain>
    </source>
</reference>
<dbReference type="GO" id="GO:0005829">
    <property type="term" value="C:cytosol"/>
    <property type="evidence" value="ECO:0007669"/>
    <property type="project" value="TreeGrafter"/>
</dbReference>
<proteinExistence type="predicted"/>
<dbReference type="Proteomes" id="UP001431572">
    <property type="component" value="Chromosome 2"/>
</dbReference>
<sequence>MIFSTRIEYGVMMLTDLARHYGKGPLSLSEIGAHLDLSVAYLEQIVPNLRKVQLIESIRGAKGGYILSMPPNKIRMGAVVRALEEREGGFRVMRCATLSGDAEVCNHEEICTAPILWVRVRDAISQALDSTTLADLVPETRRSLPVSLGIKAIPGDQENKVILAVTTEN</sequence>
<evidence type="ECO:0000313" key="4">
    <source>
        <dbReference type="Proteomes" id="UP000521676"/>
    </source>
</evidence>
<dbReference type="PANTHER" id="PTHR33221">
    <property type="entry name" value="WINGED HELIX-TURN-HELIX TRANSCRIPTIONAL REGULATOR, RRF2 FAMILY"/>
    <property type="match status" value="1"/>
</dbReference>
<reference evidence="2 4" key="1">
    <citation type="submission" date="2020-06" db="EMBL/GenBank/DDBJ databases">
        <title>Anoxygenic phototrophic Chloroflexota member uses a Type I reaction center.</title>
        <authorList>
            <person name="Tsuji J.M."/>
            <person name="Shaw N.A."/>
            <person name="Nagashima S."/>
            <person name="Venkiteswaran J."/>
            <person name="Schiff S.L."/>
            <person name="Hanada S."/>
            <person name="Tank M."/>
            <person name="Neufeld J.D."/>
        </authorList>
    </citation>
    <scope>NUCLEOTIDE SEQUENCE [LARGE SCALE GENOMIC DNA]</scope>
    <source>
        <strain evidence="2">L227-S17</strain>
    </source>
</reference>
<dbReference type="EMBL" id="JACATZ010000003">
    <property type="protein sequence ID" value="NWJ48922.1"/>
    <property type="molecule type" value="Genomic_DNA"/>
</dbReference>
<dbReference type="PROSITE" id="PS51197">
    <property type="entry name" value="HTH_RRF2_2"/>
    <property type="match status" value="1"/>
</dbReference>
<dbReference type="RefSeq" id="WP_341470756.1">
    <property type="nucleotide sequence ID" value="NZ_CP128400.1"/>
</dbReference>
<dbReference type="Proteomes" id="UP000521676">
    <property type="component" value="Unassembled WGS sequence"/>
</dbReference>
<dbReference type="InterPro" id="IPR000944">
    <property type="entry name" value="Tscrpt_reg_Rrf2"/>
</dbReference>
<name>A0A8T7MAI4_9CHLR</name>
<evidence type="ECO:0000256" key="1">
    <source>
        <dbReference type="ARBA" id="ARBA00023125"/>
    </source>
</evidence>
<dbReference type="NCBIfam" id="TIGR00738">
    <property type="entry name" value="rrf2_super"/>
    <property type="match status" value="1"/>
</dbReference>
<evidence type="ECO:0000313" key="2">
    <source>
        <dbReference type="EMBL" id="NWJ48922.1"/>
    </source>
</evidence>
<dbReference type="PANTHER" id="PTHR33221:SF5">
    <property type="entry name" value="HTH-TYPE TRANSCRIPTIONAL REGULATOR ISCR"/>
    <property type="match status" value="1"/>
</dbReference>
<dbReference type="InterPro" id="IPR036390">
    <property type="entry name" value="WH_DNA-bd_sf"/>
</dbReference>
<keyword evidence="5" id="KW-1185">Reference proteome</keyword>
<accession>A0A8T7MAI4</accession>
<dbReference type="AlphaFoldDB" id="A0A8T7MAI4"/>
<dbReference type="InterPro" id="IPR036388">
    <property type="entry name" value="WH-like_DNA-bd_sf"/>
</dbReference>
<dbReference type="Pfam" id="PF02082">
    <property type="entry name" value="Rrf2"/>
    <property type="match status" value="1"/>
</dbReference>
<organism evidence="2 4">
    <name type="scientific">Candidatus Chlorohelix allophototropha</name>
    <dbReference type="NCBI Taxonomy" id="3003348"/>
    <lineage>
        <taxon>Bacteria</taxon>
        <taxon>Bacillati</taxon>
        <taxon>Chloroflexota</taxon>
        <taxon>Chloroflexia</taxon>
        <taxon>Candidatus Chloroheliales</taxon>
        <taxon>Candidatus Chloroheliaceae</taxon>
        <taxon>Candidatus Chlorohelix</taxon>
    </lineage>
</organism>
<dbReference type="EMBL" id="CP128400">
    <property type="protein sequence ID" value="WJW68853.1"/>
    <property type="molecule type" value="Genomic_DNA"/>
</dbReference>
<dbReference type="Gene3D" id="1.10.10.10">
    <property type="entry name" value="Winged helix-like DNA-binding domain superfamily/Winged helix DNA-binding domain"/>
    <property type="match status" value="1"/>
</dbReference>
<dbReference type="SUPFAM" id="SSF46785">
    <property type="entry name" value="Winged helix' DNA-binding domain"/>
    <property type="match status" value="1"/>
</dbReference>
<keyword evidence="1" id="KW-0238">DNA-binding</keyword>
<evidence type="ECO:0000313" key="5">
    <source>
        <dbReference type="Proteomes" id="UP001431572"/>
    </source>
</evidence>
<dbReference type="GO" id="GO:0003677">
    <property type="term" value="F:DNA binding"/>
    <property type="evidence" value="ECO:0007669"/>
    <property type="project" value="UniProtKB-KW"/>
</dbReference>
<dbReference type="GO" id="GO:0003700">
    <property type="term" value="F:DNA-binding transcription factor activity"/>
    <property type="evidence" value="ECO:0007669"/>
    <property type="project" value="TreeGrafter"/>
</dbReference>
<evidence type="ECO:0000313" key="3">
    <source>
        <dbReference type="EMBL" id="WJW68853.1"/>
    </source>
</evidence>
<protein>
    <submittedName>
        <fullName evidence="2">Rrf2 family transcriptional regulator</fullName>
    </submittedName>
</protein>